<evidence type="ECO:0000313" key="3">
    <source>
        <dbReference type="EMBL" id="WWC68002.1"/>
    </source>
</evidence>
<keyword evidence="4" id="KW-1185">Reference proteome</keyword>
<gene>
    <name evidence="2" type="ORF">I206_06988</name>
    <name evidence="3" type="ORF">I206_101921</name>
</gene>
<dbReference type="GeneID" id="30175357"/>
<evidence type="ECO:0000313" key="2">
    <source>
        <dbReference type="EMBL" id="OCF47210.1"/>
    </source>
</evidence>
<dbReference type="EMBL" id="KV700117">
    <property type="protein sequence ID" value="OCF47210.1"/>
    <property type="molecule type" value="Genomic_DNA"/>
</dbReference>
<evidence type="ECO:0000256" key="1">
    <source>
        <dbReference type="SAM" id="MobiDB-lite"/>
    </source>
</evidence>
<dbReference type="EMBL" id="CP144520">
    <property type="protein sequence ID" value="WWC68002.1"/>
    <property type="molecule type" value="Genomic_DNA"/>
</dbReference>
<reference evidence="2" key="1">
    <citation type="submission" date="2013-07" db="EMBL/GenBank/DDBJ databases">
        <title>The Genome Sequence of Cryptococcus pinus CBS10737.</title>
        <authorList>
            <consortium name="The Broad Institute Genome Sequencing Platform"/>
            <person name="Cuomo C."/>
            <person name="Litvintseva A."/>
            <person name="Chen Y."/>
            <person name="Heitman J."/>
            <person name="Sun S."/>
            <person name="Springer D."/>
            <person name="Dromer F."/>
            <person name="Young S.K."/>
            <person name="Zeng Q."/>
            <person name="Gargeya S."/>
            <person name="Fitzgerald M."/>
            <person name="Abouelleil A."/>
            <person name="Alvarado L."/>
            <person name="Berlin A.M."/>
            <person name="Chapman S.B."/>
            <person name="Dewar J."/>
            <person name="Goldberg J."/>
            <person name="Griggs A."/>
            <person name="Gujja S."/>
            <person name="Hansen M."/>
            <person name="Howarth C."/>
            <person name="Imamovic A."/>
            <person name="Larimer J."/>
            <person name="McCowan C."/>
            <person name="Murphy C."/>
            <person name="Pearson M."/>
            <person name="Priest M."/>
            <person name="Roberts A."/>
            <person name="Saif S."/>
            <person name="Shea T."/>
            <person name="Sykes S."/>
            <person name="Wortman J."/>
            <person name="Nusbaum C."/>
            <person name="Birren B."/>
        </authorList>
    </citation>
    <scope>NUCLEOTIDE SEQUENCE [LARGE SCALE GENOMIC DNA]</scope>
    <source>
        <strain evidence="2">CBS 10737</strain>
    </source>
</reference>
<evidence type="ECO:0000313" key="4">
    <source>
        <dbReference type="Proteomes" id="UP000094020"/>
    </source>
</evidence>
<reference evidence="3" key="4">
    <citation type="submission" date="2024-02" db="EMBL/GenBank/DDBJ databases">
        <title>Comparative genomics of Cryptococcus and Kwoniella reveals pathogenesis evolution and contrasting modes of karyotype evolution via chromosome fusion or intercentromeric recombination.</title>
        <authorList>
            <person name="Coelho M.A."/>
            <person name="David-Palma M."/>
            <person name="Shea T."/>
            <person name="Bowers K."/>
            <person name="McGinley-Smith S."/>
            <person name="Mohammad A.W."/>
            <person name="Gnirke A."/>
            <person name="Yurkov A.M."/>
            <person name="Nowrousian M."/>
            <person name="Sun S."/>
            <person name="Cuomo C.A."/>
            <person name="Heitman J."/>
        </authorList>
    </citation>
    <scope>NUCLEOTIDE SEQUENCE</scope>
    <source>
        <strain evidence="3">CBS 10737</strain>
    </source>
</reference>
<accession>A0A1B9HVB4</accession>
<reference evidence="2" key="3">
    <citation type="submission" date="2016-07" db="EMBL/GenBank/DDBJ databases">
        <title>Evolution of pathogenesis and genome organization in the Tremellales.</title>
        <authorList>
            <person name="Cuomo C."/>
            <person name="Litvintseva A."/>
            <person name="Heitman J."/>
            <person name="Chen Y."/>
            <person name="Sun S."/>
            <person name="Springer D."/>
            <person name="Dromer F."/>
            <person name="Young S."/>
            <person name="Zeng Q."/>
            <person name="Chapman S."/>
            <person name="Gujja S."/>
            <person name="Saif S."/>
            <person name="Birren B."/>
        </authorList>
    </citation>
    <scope>NUCLEOTIDE SEQUENCE</scope>
    <source>
        <strain evidence="2">CBS 10737</strain>
    </source>
</reference>
<reference evidence="3" key="2">
    <citation type="submission" date="2013-07" db="EMBL/GenBank/DDBJ databases">
        <authorList>
            <consortium name="The Broad Institute Genome Sequencing Platform"/>
            <person name="Cuomo C."/>
            <person name="Litvintseva A."/>
            <person name="Chen Y."/>
            <person name="Heitman J."/>
            <person name="Sun S."/>
            <person name="Springer D."/>
            <person name="Dromer F."/>
            <person name="Young S.K."/>
            <person name="Zeng Q."/>
            <person name="Gargeya S."/>
            <person name="Fitzgerald M."/>
            <person name="Abouelleil A."/>
            <person name="Alvarado L."/>
            <person name="Berlin A.M."/>
            <person name="Chapman S.B."/>
            <person name="Dewar J."/>
            <person name="Goldberg J."/>
            <person name="Griggs A."/>
            <person name="Gujja S."/>
            <person name="Hansen M."/>
            <person name="Howarth C."/>
            <person name="Imamovic A."/>
            <person name="Larimer J."/>
            <person name="McCowan C."/>
            <person name="Murphy C."/>
            <person name="Pearson M."/>
            <person name="Priest M."/>
            <person name="Roberts A."/>
            <person name="Saif S."/>
            <person name="Shea T."/>
            <person name="Sykes S."/>
            <person name="Wortman J."/>
            <person name="Nusbaum C."/>
            <person name="Birren B."/>
        </authorList>
    </citation>
    <scope>NUCLEOTIDE SEQUENCE</scope>
    <source>
        <strain evidence="3">CBS 10737</strain>
    </source>
</reference>
<dbReference type="AlphaFoldDB" id="A0A1B9HVB4"/>
<proteinExistence type="predicted"/>
<dbReference type="RefSeq" id="XP_019008429.1">
    <property type="nucleotide sequence ID" value="XM_019158683.1"/>
</dbReference>
<name>A0A1B9HVB4_9TREE</name>
<protein>
    <submittedName>
        <fullName evidence="2">Uncharacterized protein</fullName>
    </submittedName>
</protein>
<dbReference type="KEGG" id="kpin:30175357"/>
<dbReference type="Proteomes" id="UP000094020">
    <property type="component" value="Chromosome 2"/>
</dbReference>
<sequence>MSTTTASNNTTQDIKTAQSQCSVESTASSNQNELPQRFAHIMNFDSDCENDPLSSDDEYDWLSGEKTEDNRYEVATNAPLDPKHEPRKLLRRKIRPLKVKFHSNGGSEVRSMESIPEKE</sequence>
<organism evidence="2">
    <name type="scientific">Kwoniella pini CBS 10737</name>
    <dbReference type="NCBI Taxonomy" id="1296096"/>
    <lineage>
        <taxon>Eukaryota</taxon>
        <taxon>Fungi</taxon>
        <taxon>Dikarya</taxon>
        <taxon>Basidiomycota</taxon>
        <taxon>Agaricomycotina</taxon>
        <taxon>Tremellomycetes</taxon>
        <taxon>Tremellales</taxon>
        <taxon>Cryptococcaceae</taxon>
        <taxon>Kwoniella</taxon>
    </lineage>
</organism>
<feature type="region of interest" description="Disordered" evidence="1">
    <location>
        <begin position="1"/>
        <end position="34"/>
    </location>
</feature>